<gene>
    <name evidence="12" type="ORF">L596_015512</name>
</gene>
<sequence length="231" mass="26078">MHASFGVFALLALTVSSNQPTAAPTATQVPAKKIPDEWTMTISVNAGGKECFFVSLVDEKFQGMAINYQVIDGGHLDVNFVLRSPTGHVVEEDQRSPSAEHKVLIDDRNHRGDYEFCFDNSFSFNSKKMLYFEVMLLDHEGSYSSMFERVLESEKVMTETMKNFDSITAKVKNNLNSIERDQAALRVLESRDRSQMENSFEKINTFGILISITIIVGSLGQVFLVRRLFNQ</sequence>
<evidence type="ECO:0000256" key="7">
    <source>
        <dbReference type="ARBA" id="ARBA00037847"/>
    </source>
</evidence>
<keyword evidence="6 9" id="KW-0472">Membrane</keyword>
<dbReference type="InterPro" id="IPR009038">
    <property type="entry name" value="GOLD_dom"/>
</dbReference>
<evidence type="ECO:0000313" key="12">
    <source>
        <dbReference type="EMBL" id="TKR81679.1"/>
    </source>
</evidence>
<dbReference type="STRING" id="34508.A0A4U5NF72"/>
<feature type="chain" id="PRO_5020250507" description="GOLD domain-containing protein" evidence="10">
    <location>
        <begin position="18"/>
        <end position="231"/>
    </location>
</feature>
<evidence type="ECO:0000313" key="13">
    <source>
        <dbReference type="Proteomes" id="UP000298663"/>
    </source>
</evidence>
<dbReference type="OrthoDB" id="5976732at2759"/>
<evidence type="ECO:0000256" key="4">
    <source>
        <dbReference type="ARBA" id="ARBA00022729"/>
    </source>
</evidence>
<protein>
    <recommendedName>
        <fullName evidence="11">GOLD domain-containing protein</fullName>
    </recommendedName>
</protein>
<dbReference type="PROSITE" id="PS50866">
    <property type="entry name" value="GOLD"/>
    <property type="match status" value="1"/>
</dbReference>
<dbReference type="Proteomes" id="UP000298663">
    <property type="component" value="Unassembled WGS sequence"/>
</dbReference>
<dbReference type="PANTHER" id="PTHR22811">
    <property type="entry name" value="TRANSMEMBRANE EMP24 DOMAIN-CONTAINING PROTEIN"/>
    <property type="match status" value="1"/>
</dbReference>
<name>A0A4U5NF72_STECR</name>
<comment type="subcellular location">
    <subcellularLocation>
        <location evidence="7">Endomembrane system</location>
        <topology evidence="7">Single-pass membrane protein</topology>
    </subcellularLocation>
    <subcellularLocation>
        <location evidence="1 8">Membrane</location>
        <topology evidence="1 8">Single-pass type I membrane protein</topology>
    </subcellularLocation>
</comment>
<comment type="caution">
    <text evidence="12">The sequence shown here is derived from an EMBL/GenBank/DDBJ whole genome shotgun (WGS) entry which is preliminary data.</text>
</comment>
<dbReference type="AlphaFoldDB" id="A0A4U5NF72"/>
<evidence type="ECO:0000256" key="9">
    <source>
        <dbReference type="SAM" id="Phobius"/>
    </source>
</evidence>
<keyword evidence="5 9" id="KW-1133">Transmembrane helix</keyword>
<dbReference type="Pfam" id="PF01105">
    <property type="entry name" value="EMP24_GP25L"/>
    <property type="match status" value="1"/>
</dbReference>
<evidence type="ECO:0000256" key="5">
    <source>
        <dbReference type="ARBA" id="ARBA00022989"/>
    </source>
</evidence>
<dbReference type="GO" id="GO:0016020">
    <property type="term" value="C:membrane"/>
    <property type="evidence" value="ECO:0007669"/>
    <property type="project" value="UniProtKB-SubCell"/>
</dbReference>
<reference evidence="12 13" key="1">
    <citation type="journal article" date="2015" name="Genome Biol.">
        <title>Comparative genomics of Steinernema reveals deeply conserved gene regulatory networks.</title>
        <authorList>
            <person name="Dillman A.R."/>
            <person name="Macchietto M."/>
            <person name="Porter C.F."/>
            <person name="Rogers A."/>
            <person name="Williams B."/>
            <person name="Antoshechkin I."/>
            <person name="Lee M.M."/>
            <person name="Goodwin Z."/>
            <person name="Lu X."/>
            <person name="Lewis E.E."/>
            <person name="Goodrich-Blair H."/>
            <person name="Stock S.P."/>
            <person name="Adams B.J."/>
            <person name="Sternberg P.W."/>
            <person name="Mortazavi A."/>
        </authorList>
    </citation>
    <scope>NUCLEOTIDE SEQUENCE [LARGE SCALE GENOMIC DNA]</scope>
    <source>
        <strain evidence="12 13">ALL</strain>
    </source>
</reference>
<dbReference type="SMART" id="SM01190">
    <property type="entry name" value="EMP24_GP25L"/>
    <property type="match status" value="1"/>
</dbReference>
<dbReference type="EMBL" id="AZBU02000004">
    <property type="protein sequence ID" value="TKR81679.1"/>
    <property type="molecule type" value="Genomic_DNA"/>
</dbReference>
<accession>A0A4U5NF72</accession>
<dbReference type="InterPro" id="IPR036598">
    <property type="entry name" value="GOLD_dom_sf"/>
</dbReference>
<organism evidence="12 13">
    <name type="scientific">Steinernema carpocapsae</name>
    <name type="common">Entomopathogenic nematode</name>
    <dbReference type="NCBI Taxonomy" id="34508"/>
    <lineage>
        <taxon>Eukaryota</taxon>
        <taxon>Metazoa</taxon>
        <taxon>Ecdysozoa</taxon>
        <taxon>Nematoda</taxon>
        <taxon>Chromadorea</taxon>
        <taxon>Rhabditida</taxon>
        <taxon>Tylenchina</taxon>
        <taxon>Panagrolaimomorpha</taxon>
        <taxon>Strongyloidoidea</taxon>
        <taxon>Steinernematidae</taxon>
        <taxon>Steinernema</taxon>
    </lineage>
</organism>
<comment type="similarity">
    <text evidence="2 8">Belongs to the EMP24/GP25L family.</text>
</comment>
<evidence type="ECO:0000256" key="8">
    <source>
        <dbReference type="RuleBase" id="RU003827"/>
    </source>
</evidence>
<keyword evidence="3 8" id="KW-0812">Transmembrane</keyword>
<dbReference type="GO" id="GO:0012505">
    <property type="term" value="C:endomembrane system"/>
    <property type="evidence" value="ECO:0007669"/>
    <property type="project" value="UniProtKB-SubCell"/>
</dbReference>
<evidence type="ECO:0000259" key="11">
    <source>
        <dbReference type="PROSITE" id="PS50866"/>
    </source>
</evidence>
<keyword evidence="13" id="KW-1185">Reference proteome</keyword>
<feature type="signal peptide" evidence="10">
    <location>
        <begin position="1"/>
        <end position="17"/>
    </location>
</feature>
<dbReference type="SUPFAM" id="SSF101576">
    <property type="entry name" value="Supernatant protein factor (SPF), C-terminal domain"/>
    <property type="match status" value="1"/>
</dbReference>
<feature type="transmembrane region" description="Helical" evidence="9">
    <location>
        <begin position="203"/>
        <end position="225"/>
    </location>
</feature>
<dbReference type="InterPro" id="IPR015720">
    <property type="entry name" value="Emp24-like"/>
</dbReference>
<evidence type="ECO:0000256" key="3">
    <source>
        <dbReference type="ARBA" id="ARBA00022692"/>
    </source>
</evidence>
<evidence type="ECO:0000256" key="6">
    <source>
        <dbReference type="ARBA" id="ARBA00023136"/>
    </source>
</evidence>
<feature type="domain" description="GOLD" evidence="11">
    <location>
        <begin position="49"/>
        <end position="136"/>
    </location>
</feature>
<keyword evidence="4 10" id="KW-0732">Signal</keyword>
<proteinExistence type="inferred from homology"/>
<evidence type="ECO:0000256" key="2">
    <source>
        <dbReference type="ARBA" id="ARBA00007104"/>
    </source>
</evidence>
<evidence type="ECO:0000256" key="10">
    <source>
        <dbReference type="SAM" id="SignalP"/>
    </source>
</evidence>
<evidence type="ECO:0000256" key="1">
    <source>
        <dbReference type="ARBA" id="ARBA00004479"/>
    </source>
</evidence>
<reference evidence="12 13" key="2">
    <citation type="journal article" date="2019" name="G3 (Bethesda)">
        <title>Hybrid Assembly of the Genome of the Entomopathogenic Nematode Steinernema carpocapsae Identifies the X-Chromosome.</title>
        <authorList>
            <person name="Serra L."/>
            <person name="Macchietto M."/>
            <person name="Macias-Munoz A."/>
            <person name="McGill C.J."/>
            <person name="Rodriguez I.M."/>
            <person name="Rodriguez B."/>
            <person name="Murad R."/>
            <person name="Mortazavi A."/>
        </authorList>
    </citation>
    <scope>NUCLEOTIDE SEQUENCE [LARGE SCALE GENOMIC DNA]</scope>
    <source>
        <strain evidence="12 13">ALL</strain>
    </source>
</reference>